<gene>
    <name evidence="1" type="ORF">AB9R89_12695</name>
</gene>
<protein>
    <submittedName>
        <fullName evidence="1">Glycosyltransferase family 1 protein</fullName>
    </submittedName>
</protein>
<evidence type="ECO:0000313" key="1">
    <source>
        <dbReference type="EMBL" id="MFH7566182.1"/>
    </source>
</evidence>
<accession>A0ABW7P3W9</accession>
<dbReference type="RefSeq" id="WP_395545724.1">
    <property type="nucleotide sequence ID" value="NZ_JBGFTR010000021.1"/>
</dbReference>
<evidence type="ECO:0000313" key="2">
    <source>
        <dbReference type="Proteomes" id="UP001610706"/>
    </source>
</evidence>
<dbReference type="SUPFAM" id="SSF53756">
    <property type="entry name" value="UDP-Glycosyltransferase/glycogen phosphorylase"/>
    <property type="match status" value="1"/>
</dbReference>
<proteinExistence type="predicted"/>
<keyword evidence="2" id="KW-1185">Reference proteome</keyword>
<organism evidence="1 2">
    <name type="scientific">Oceanimonas smirnovii</name>
    <dbReference type="NCBI Taxonomy" id="264574"/>
    <lineage>
        <taxon>Bacteria</taxon>
        <taxon>Pseudomonadati</taxon>
        <taxon>Pseudomonadota</taxon>
        <taxon>Gammaproteobacteria</taxon>
        <taxon>Aeromonadales</taxon>
        <taxon>Aeromonadaceae</taxon>
        <taxon>Oceanimonas</taxon>
    </lineage>
</organism>
<comment type="caution">
    <text evidence="1">The sequence shown here is derived from an EMBL/GenBank/DDBJ whole genome shotgun (WGS) entry which is preliminary data.</text>
</comment>
<dbReference type="Gene3D" id="3.40.50.2000">
    <property type="entry name" value="Glycogen Phosphorylase B"/>
    <property type="match status" value="1"/>
</dbReference>
<dbReference type="EMBL" id="JBGFTR010000021">
    <property type="protein sequence ID" value="MFH7566182.1"/>
    <property type="molecule type" value="Genomic_DNA"/>
</dbReference>
<sequence length="304" mass="34890">MSWLIVEQGANPSSDFFVKPALSKEAFTVCNLSAQPHIKSDSNKINIAFVRYLTPQWMRWVEQHSHVIGRLAFFMDDDLFDLTAHTGLPLRYRWKLYRLAFRHQKWLRLMNAELWVSNNSLASKYQQWNPRVLSPHTPYADNSQQKTLFYHGSASHMQEVTWLLPVVEEVLQQDTTFSFEIIGNSKVRTLFSHLPRVHVLQPMSWPAYKALVSRPGRTIGLAPLLPSEFNTARSATKFFDITQAGAVGIYAKHPVYSTMVQDQHNGLLLDMVQAEWANAILQLGNDEAARSYMLNNAQQKMKQG</sequence>
<reference evidence="1 2" key="1">
    <citation type="submission" date="2024-08" db="EMBL/GenBank/DDBJ databases">
        <title>Oceanimonas smirnovii Genome sequencing and assembly.</title>
        <authorList>
            <person name="Tang B."/>
        </authorList>
    </citation>
    <scope>NUCLEOTIDE SEQUENCE [LARGE SCALE GENOMIC DNA]</scope>
    <source>
        <strain evidence="1 2">OS2020-119</strain>
    </source>
</reference>
<dbReference type="Proteomes" id="UP001610706">
    <property type="component" value="Unassembled WGS sequence"/>
</dbReference>
<name>A0ABW7P3W9_9GAMM</name>